<gene>
    <name evidence="2" type="primary">OSJNBa0044E16.30</name>
</gene>
<evidence type="ECO:0000256" key="1">
    <source>
        <dbReference type="SAM" id="MobiDB-lite"/>
    </source>
</evidence>
<dbReference type="EMBL" id="AP005411">
    <property type="protein sequence ID" value="BAD10344.1"/>
    <property type="molecule type" value="Genomic_DNA"/>
</dbReference>
<reference evidence="3" key="1">
    <citation type="journal article" date="2005" name="Nature">
        <title>The map-based sequence of the rice genome.</title>
        <authorList>
            <consortium name="International rice genome sequencing project (IRGSP)"/>
            <person name="Matsumoto T."/>
            <person name="Wu J."/>
            <person name="Kanamori H."/>
            <person name="Katayose Y."/>
            <person name="Fujisawa M."/>
            <person name="Namiki N."/>
            <person name="Mizuno H."/>
            <person name="Yamamoto K."/>
            <person name="Antonio B.A."/>
            <person name="Baba T."/>
            <person name="Sakata K."/>
            <person name="Nagamura Y."/>
            <person name="Aoki H."/>
            <person name="Arikawa K."/>
            <person name="Arita K."/>
            <person name="Bito T."/>
            <person name="Chiden Y."/>
            <person name="Fujitsuka N."/>
            <person name="Fukunaka R."/>
            <person name="Hamada M."/>
            <person name="Harada C."/>
            <person name="Hayashi A."/>
            <person name="Hijishita S."/>
            <person name="Honda M."/>
            <person name="Hosokawa S."/>
            <person name="Ichikawa Y."/>
            <person name="Idonuma A."/>
            <person name="Iijima M."/>
            <person name="Ikeda M."/>
            <person name="Ikeno M."/>
            <person name="Ito K."/>
            <person name="Ito S."/>
            <person name="Ito T."/>
            <person name="Ito Y."/>
            <person name="Ito Y."/>
            <person name="Iwabuchi A."/>
            <person name="Kamiya K."/>
            <person name="Karasawa W."/>
            <person name="Kurita K."/>
            <person name="Katagiri S."/>
            <person name="Kikuta A."/>
            <person name="Kobayashi H."/>
            <person name="Kobayashi N."/>
            <person name="Machita K."/>
            <person name="Maehara T."/>
            <person name="Masukawa M."/>
            <person name="Mizubayashi T."/>
            <person name="Mukai Y."/>
            <person name="Nagasaki H."/>
            <person name="Nagata Y."/>
            <person name="Naito S."/>
            <person name="Nakashima M."/>
            <person name="Nakama Y."/>
            <person name="Nakamichi Y."/>
            <person name="Nakamura M."/>
            <person name="Meguro A."/>
            <person name="Negishi M."/>
            <person name="Ohta I."/>
            <person name="Ohta T."/>
            <person name="Okamoto M."/>
            <person name="Ono N."/>
            <person name="Saji S."/>
            <person name="Sakaguchi M."/>
            <person name="Sakai K."/>
            <person name="Shibata M."/>
            <person name="Shimokawa T."/>
            <person name="Song J."/>
            <person name="Takazaki Y."/>
            <person name="Terasawa K."/>
            <person name="Tsugane M."/>
            <person name="Tsuji K."/>
            <person name="Ueda S."/>
            <person name="Waki K."/>
            <person name="Yamagata H."/>
            <person name="Yamamoto M."/>
            <person name="Yamamoto S."/>
            <person name="Yamane H."/>
            <person name="Yoshiki S."/>
            <person name="Yoshihara R."/>
            <person name="Yukawa K."/>
            <person name="Zhong H."/>
            <person name="Yano M."/>
            <person name="Yuan Q."/>
            <person name="Ouyang S."/>
            <person name="Liu J."/>
            <person name="Jones K.M."/>
            <person name="Gansberger K."/>
            <person name="Moffat K."/>
            <person name="Hill J."/>
            <person name="Bera J."/>
            <person name="Fadrosh D."/>
            <person name="Jin S."/>
            <person name="Johri S."/>
            <person name="Kim M."/>
            <person name="Overton L."/>
            <person name="Reardon M."/>
            <person name="Tsitrin T."/>
            <person name="Vuong H."/>
            <person name="Weaver B."/>
            <person name="Ciecko A."/>
            <person name="Tallon L."/>
            <person name="Jackson J."/>
            <person name="Pai G."/>
            <person name="Aken S.V."/>
            <person name="Utterback T."/>
            <person name="Reidmuller S."/>
            <person name="Feldblyum T."/>
            <person name="Hsiao J."/>
            <person name="Zismann V."/>
            <person name="Iobst S."/>
            <person name="de Vazeille A.R."/>
            <person name="Buell C.R."/>
            <person name="Ying K."/>
            <person name="Li Y."/>
            <person name="Lu T."/>
            <person name="Huang Y."/>
            <person name="Zhao Q."/>
            <person name="Feng Q."/>
            <person name="Zhang L."/>
            <person name="Zhu J."/>
            <person name="Weng Q."/>
            <person name="Mu J."/>
            <person name="Lu Y."/>
            <person name="Fan D."/>
            <person name="Liu Y."/>
            <person name="Guan J."/>
            <person name="Zhang Y."/>
            <person name="Yu S."/>
            <person name="Liu X."/>
            <person name="Zhang Y."/>
            <person name="Hong G."/>
            <person name="Han B."/>
            <person name="Choisne N."/>
            <person name="Demange N."/>
            <person name="Orjeda G."/>
            <person name="Samain S."/>
            <person name="Cattolico L."/>
            <person name="Pelletier E."/>
            <person name="Couloux A."/>
            <person name="Segurens B."/>
            <person name="Wincker P."/>
            <person name="D'Hont A."/>
            <person name="Scarpelli C."/>
            <person name="Weissenbach J."/>
            <person name="Salanoubat M."/>
            <person name="Quetier F."/>
            <person name="Yu Y."/>
            <person name="Kim H.R."/>
            <person name="Rambo T."/>
            <person name="Currie J."/>
            <person name="Collura K."/>
            <person name="Luo M."/>
            <person name="Yang T."/>
            <person name="Ammiraju J.S.S."/>
            <person name="Engler F."/>
            <person name="Soderlund C."/>
            <person name="Wing R.A."/>
            <person name="Palmer L.E."/>
            <person name="de la Bastide M."/>
            <person name="Spiegel L."/>
            <person name="Nascimento L."/>
            <person name="Zutavern T."/>
            <person name="O'Shaughnessy A."/>
            <person name="Dike S."/>
            <person name="Dedhia N."/>
            <person name="Preston R."/>
            <person name="Balija V."/>
            <person name="McCombie W.R."/>
            <person name="Chow T."/>
            <person name="Chen H."/>
            <person name="Chung M."/>
            <person name="Chen C."/>
            <person name="Shaw J."/>
            <person name="Wu H."/>
            <person name="Hsiao K."/>
            <person name="Chao Y."/>
            <person name="Chu M."/>
            <person name="Cheng C."/>
            <person name="Hour A."/>
            <person name="Lee P."/>
            <person name="Lin S."/>
            <person name="Lin Y."/>
            <person name="Liou J."/>
            <person name="Liu S."/>
            <person name="Hsing Y."/>
            <person name="Raghuvanshi S."/>
            <person name="Mohanty A."/>
            <person name="Bharti A.K."/>
            <person name="Gaur A."/>
            <person name="Gupta V."/>
            <person name="Kumar D."/>
            <person name="Ravi V."/>
            <person name="Vij S."/>
            <person name="Kapur A."/>
            <person name="Khurana P."/>
            <person name="Khurana P."/>
            <person name="Khurana J.P."/>
            <person name="Tyagi A.K."/>
            <person name="Gaikwad K."/>
            <person name="Singh A."/>
            <person name="Dalal V."/>
            <person name="Srivastava S."/>
            <person name="Dixit A."/>
            <person name="Pal A.K."/>
            <person name="Ghazi I.A."/>
            <person name="Yadav M."/>
            <person name="Pandit A."/>
            <person name="Bhargava A."/>
            <person name="Sureshbabu K."/>
            <person name="Batra K."/>
            <person name="Sharma T.R."/>
            <person name="Mohapatra T."/>
            <person name="Singh N.K."/>
            <person name="Messing J."/>
            <person name="Nelson A.B."/>
            <person name="Fuks G."/>
            <person name="Kavchok S."/>
            <person name="Keizer G."/>
            <person name="Linton E."/>
            <person name="Llaca V."/>
            <person name="Song R."/>
            <person name="Tanyolac B."/>
            <person name="Young S."/>
            <person name="Ho-Il K."/>
            <person name="Hahn J.H."/>
            <person name="Sangsakoo G."/>
            <person name="Vanavichit A."/>
            <person name="de Mattos Luiz.A.T."/>
            <person name="Zimmer P.D."/>
            <person name="Malone G."/>
            <person name="Dellagostin O."/>
            <person name="de Oliveira A.C."/>
            <person name="Bevan M."/>
            <person name="Bancroft I."/>
            <person name="Minx P."/>
            <person name="Cordum H."/>
            <person name="Wilson R."/>
            <person name="Cheng Z."/>
            <person name="Jin W."/>
            <person name="Jiang J."/>
            <person name="Leong S.A."/>
            <person name="Iwama H."/>
            <person name="Gojobori T."/>
            <person name="Itoh T."/>
            <person name="Niimura Y."/>
            <person name="Fujii Y."/>
            <person name="Habara T."/>
            <person name="Sakai H."/>
            <person name="Sato Y."/>
            <person name="Wilson G."/>
            <person name="Kumar K."/>
            <person name="McCouch S."/>
            <person name="Juretic N."/>
            <person name="Hoen D."/>
            <person name="Wright S."/>
            <person name="Bruskiewich R."/>
            <person name="Bureau T."/>
            <person name="Miyao A."/>
            <person name="Hirochika H."/>
            <person name="Nishikawa T."/>
            <person name="Kadowaki K."/>
            <person name="Sugiura M."/>
            <person name="Burr B."/>
            <person name="Sasaki T."/>
        </authorList>
    </citation>
    <scope>NUCLEOTIDE SEQUENCE [LARGE SCALE GENOMIC DNA]</scope>
    <source>
        <strain evidence="3">cv. Nipponbare</strain>
    </source>
</reference>
<dbReference type="Proteomes" id="UP000000763">
    <property type="component" value="Chromosome 8"/>
</dbReference>
<name>Q6Z1N9_ORYSJ</name>
<evidence type="ECO:0000313" key="3">
    <source>
        <dbReference type="Proteomes" id="UP000000763"/>
    </source>
</evidence>
<proteinExistence type="predicted"/>
<organism evidence="2 3">
    <name type="scientific">Oryza sativa subsp. japonica</name>
    <name type="common">Rice</name>
    <dbReference type="NCBI Taxonomy" id="39947"/>
    <lineage>
        <taxon>Eukaryota</taxon>
        <taxon>Viridiplantae</taxon>
        <taxon>Streptophyta</taxon>
        <taxon>Embryophyta</taxon>
        <taxon>Tracheophyta</taxon>
        <taxon>Spermatophyta</taxon>
        <taxon>Magnoliopsida</taxon>
        <taxon>Liliopsida</taxon>
        <taxon>Poales</taxon>
        <taxon>Poaceae</taxon>
        <taxon>BOP clade</taxon>
        <taxon>Oryzoideae</taxon>
        <taxon>Oryzeae</taxon>
        <taxon>Oryzinae</taxon>
        <taxon>Oryza</taxon>
        <taxon>Oryza sativa</taxon>
    </lineage>
</organism>
<accession>Q6Z1N9</accession>
<sequence>MAPATGERGTSGGVGPTMERRLEAKAPLDGNHEHLLFVIAMRAPDMCPFPLLSGRSKYELGMREMPGVALYPAAMQLSATMGGRRRRRWLRMTSPLTFPKKQQLAMR</sequence>
<evidence type="ECO:0000313" key="2">
    <source>
        <dbReference type="EMBL" id="BAD10344.1"/>
    </source>
</evidence>
<reference evidence="3" key="2">
    <citation type="journal article" date="2008" name="Nucleic Acids Res.">
        <title>The rice annotation project database (RAP-DB): 2008 update.</title>
        <authorList>
            <consortium name="The rice annotation project (RAP)"/>
        </authorList>
    </citation>
    <scope>GENOME REANNOTATION</scope>
    <source>
        <strain evidence="3">cv. Nipponbare</strain>
    </source>
</reference>
<dbReference type="AlphaFoldDB" id="Q6Z1N9"/>
<protein>
    <submittedName>
        <fullName evidence="2">Uncharacterized protein</fullName>
    </submittedName>
</protein>
<feature type="region of interest" description="Disordered" evidence="1">
    <location>
        <begin position="1"/>
        <end position="26"/>
    </location>
</feature>